<protein>
    <recommendedName>
        <fullName evidence="5">Pseudouridine synthase</fullName>
        <ecNumber evidence="5">5.4.99.-</ecNumber>
    </recommendedName>
</protein>
<reference evidence="7 8" key="1">
    <citation type="submission" date="2019-11" db="EMBL/GenBank/DDBJ databases">
        <title>Bacillus lacus genome.</title>
        <authorList>
            <person name="Allen C.J."/>
            <person name="Newman J.D."/>
        </authorList>
    </citation>
    <scope>NUCLEOTIDE SEQUENCE [LARGE SCALE GENOMIC DNA]</scope>
    <source>
        <strain evidence="7 8">KCTC 33946</strain>
    </source>
</reference>
<dbReference type="Gene3D" id="3.30.2350.10">
    <property type="entry name" value="Pseudouridine synthase"/>
    <property type="match status" value="1"/>
</dbReference>
<dbReference type="EMBL" id="WKKI01000039">
    <property type="protein sequence ID" value="MRX73631.1"/>
    <property type="molecule type" value="Genomic_DNA"/>
</dbReference>
<dbReference type="OrthoDB" id="9807829at2"/>
<dbReference type="AlphaFoldDB" id="A0A7X2J1J3"/>
<dbReference type="GO" id="GO:0009982">
    <property type="term" value="F:pseudouridine synthase activity"/>
    <property type="evidence" value="ECO:0007669"/>
    <property type="project" value="InterPro"/>
</dbReference>
<sequence>MENFLLKWIVEPQHHGQLLRDYLKEKQVSKRALTDIKFAGGKLTVDGDEVTVRHILQAGSNLTVEFPAEERSGGIQPENTPLEILYEDDHCLVIHKKAGMPSIPSREHPAGTVANNLLGYYDSKNIPGTIHIVTRLDKDTSGVMLIAKHRHAHSLFSLQQKQHQIRRTYEAVVHGRLLREQGTIDAPIGRSENSIIEREVREDGQQAITHFKVLQREEDKTKVSLSLETGRTHQIRVHMAYLGHPLCGDTLYGGDRQHIERQALHSRTLTFWHPILGKQLAIDAPLPADMKKLLL</sequence>
<evidence type="ECO:0000256" key="3">
    <source>
        <dbReference type="ARBA" id="ARBA00023235"/>
    </source>
</evidence>
<dbReference type="PANTHER" id="PTHR21600:SF35">
    <property type="entry name" value="PSEUDOURIDINE SYNTHASE"/>
    <property type="match status" value="1"/>
</dbReference>
<dbReference type="FunFam" id="3.30.2350.10:FF:000005">
    <property type="entry name" value="Pseudouridine synthase"/>
    <property type="match status" value="1"/>
</dbReference>
<comment type="caution">
    <text evidence="7">The sequence shown here is derived from an EMBL/GenBank/DDBJ whole genome shotgun (WGS) entry which is preliminary data.</text>
</comment>
<dbReference type="GO" id="GO:0000455">
    <property type="term" value="P:enzyme-directed rRNA pseudouridine synthesis"/>
    <property type="evidence" value="ECO:0007669"/>
    <property type="project" value="TreeGrafter"/>
</dbReference>
<evidence type="ECO:0000256" key="5">
    <source>
        <dbReference type="RuleBase" id="RU362028"/>
    </source>
</evidence>
<dbReference type="EC" id="5.4.99.-" evidence="5"/>
<dbReference type="GO" id="GO:0140098">
    <property type="term" value="F:catalytic activity, acting on RNA"/>
    <property type="evidence" value="ECO:0007669"/>
    <property type="project" value="UniProtKB-ARBA"/>
</dbReference>
<dbReference type="InterPro" id="IPR006145">
    <property type="entry name" value="PsdUridine_synth_RsuA/RluA"/>
</dbReference>
<dbReference type="Proteomes" id="UP000448867">
    <property type="component" value="Unassembled WGS sequence"/>
</dbReference>
<accession>A0A7X2J1J3</accession>
<evidence type="ECO:0000313" key="7">
    <source>
        <dbReference type="EMBL" id="MRX73631.1"/>
    </source>
</evidence>
<dbReference type="PROSITE" id="PS01129">
    <property type="entry name" value="PSI_RLU"/>
    <property type="match status" value="1"/>
</dbReference>
<evidence type="ECO:0000256" key="4">
    <source>
        <dbReference type="PIRSR" id="PIRSR606225-1"/>
    </source>
</evidence>
<dbReference type="NCBIfam" id="TIGR00005">
    <property type="entry name" value="rluA_subfam"/>
    <property type="match status" value="1"/>
</dbReference>
<feature type="domain" description="Pseudouridine synthase RsuA/RluA-like" evidence="6">
    <location>
        <begin position="91"/>
        <end position="240"/>
    </location>
</feature>
<keyword evidence="3 5" id="KW-0413">Isomerase</keyword>
<dbReference type="PANTHER" id="PTHR21600">
    <property type="entry name" value="MITOCHONDRIAL RNA PSEUDOURIDINE SYNTHASE"/>
    <property type="match status" value="1"/>
</dbReference>
<evidence type="ECO:0000259" key="6">
    <source>
        <dbReference type="Pfam" id="PF00849"/>
    </source>
</evidence>
<dbReference type="Pfam" id="PF00849">
    <property type="entry name" value="PseudoU_synth_2"/>
    <property type="match status" value="1"/>
</dbReference>
<evidence type="ECO:0000313" key="8">
    <source>
        <dbReference type="Proteomes" id="UP000448867"/>
    </source>
</evidence>
<dbReference type="InterPro" id="IPR006225">
    <property type="entry name" value="PsdUridine_synth_RluC/D"/>
</dbReference>
<feature type="active site" evidence="4">
    <location>
        <position position="137"/>
    </location>
</feature>
<comment type="function">
    <text evidence="5">Responsible for synthesis of pseudouridine from uracil.</text>
</comment>
<dbReference type="CDD" id="cd02869">
    <property type="entry name" value="PseudoU_synth_RluA_like"/>
    <property type="match status" value="1"/>
</dbReference>
<comment type="similarity">
    <text evidence="2 5">Belongs to the pseudouridine synthase RluA family.</text>
</comment>
<evidence type="ECO:0000256" key="1">
    <source>
        <dbReference type="ARBA" id="ARBA00000073"/>
    </source>
</evidence>
<keyword evidence="8" id="KW-1185">Reference proteome</keyword>
<evidence type="ECO:0000256" key="2">
    <source>
        <dbReference type="ARBA" id="ARBA00010876"/>
    </source>
</evidence>
<dbReference type="SUPFAM" id="SSF55120">
    <property type="entry name" value="Pseudouridine synthase"/>
    <property type="match status" value="1"/>
</dbReference>
<gene>
    <name evidence="7" type="ORF">GJU40_15920</name>
</gene>
<proteinExistence type="inferred from homology"/>
<dbReference type="InterPro" id="IPR050188">
    <property type="entry name" value="RluA_PseudoU_synthase"/>
</dbReference>
<dbReference type="InterPro" id="IPR020103">
    <property type="entry name" value="PsdUridine_synth_cat_dom_sf"/>
</dbReference>
<dbReference type="InterPro" id="IPR006224">
    <property type="entry name" value="PsdUridine_synth_RluA-like_CS"/>
</dbReference>
<comment type="catalytic activity">
    <reaction evidence="1 5">
        <text>a uridine in RNA = a pseudouridine in RNA</text>
        <dbReference type="Rhea" id="RHEA:48348"/>
        <dbReference type="Rhea" id="RHEA-COMP:12068"/>
        <dbReference type="Rhea" id="RHEA-COMP:12069"/>
        <dbReference type="ChEBI" id="CHEBI:65314"/>
        <dbReference type="ChEBI" id="CHEBI:65315"/>
    </reaction>
</comment>
<name>A0A7X2J1J3_9BACI</name>
<dbReference type="GO" id="GO:0003723">
    <property type="term" value="F:RNA binding"/>
    <property type="evidence" value="ECO:0007669"/>
    <property type="project" value="InterPro"/>
</dbReference>
<organism evidence="7 8">
    <name type="scientific">Metabacillus lacus</name>
    <dbReference type="NCBI Taxonomy" id="1983721"/>
    <lineage>
        <taxon>Bacteria</taxon>
        <taxon>Bacillati</taxon>
        <taxon>Bacillota</taxon>
        <taxon>Bacilli</taxon>
        <taxon>Bacillales</taxon>
        <taxon>Bacillaceae</taxon>
        <taxon>Metabacillus</taxon>
    </lineage>
</organism>
<dbReference type="RefSeq" id="WP_154309089.1">
    <property type="nucleotide sequence ID" value="NZ_WKKI01000039.1"/>
</dbReference>